<dbReference type="InterPro" id="IPR035959">
    <property type="entry name" value="RutC-like_sf"/>
</dbReference>
<proteinExistence type="predicted"/>
<sequence>MSHHETRLAQMGITLPDAPAPAANYVPSVIVGDTVYISGQISQNDDGFITGKIGKDLTVTQGAAAARTCAISLLAQLKAACGGDLSRLVRVVKLTGFVNSTPDFTEQPKVINGASDFLVEALGDAGKHARSAVSAGALPFNVAVEIEGIFQIKP</sequence>
<evidence type="ECO:0000313" key="2">
    <source>
        <dbReference type="EMBL" id="SFR34327.1"/>
    </source>
</evidence>
<feature type="domain" description="Endoribonuclease L-PSP/chorismate mutase-like" evidence="1">
    <location>
        <begin position="5"/>
        <end position="142"/>
    </location>
</feature>
<dbReference type="OrthoDB" id="9806350at2"/>
<dbReference type="SUPFAM" id="SSF55298">
    <property type="entry name" value="YjgF-like"/>
    <property type="match status" value="1"/>
</dbReference>
<dbReference type="EMBL" id="FOYO01000001">
    <property type="protein sequence ID" value="SFR34327.1"/>
    <property type="molecule type" value="Genomic_DNA"/>
</dbReference>
<dbReference type="RefSeq" id="WP_090211986.1">
    <property type="nucleotide sequence ID" value="NZ_FOYO01000001.1"/>
</dbReference>
<dbReference type="AlphaFoldDB" id="A0A1I6FX02"/>
<evidence type="ECO:0000259" key="1">
    <source>
        <dbReference type="Pfam" id="PF14588"/>
    </source>
</evidence>
<accession>A0A1I6FX02</accession>
<dbReference type="STRING" id="670154.SAMN04488002_0463"/>
<dbReference type="InterPro" id="IPR013813">
    <property type="entry name" value="Endoribo_LPSP/chorism_mut-like"/>
</dbReference>
<organism evidence="2 3">
    <name type="scientific">Litoreibacter janthinus</name>
    <dbReference type="NCBI Taxonomy" id="670154"/>
    <lineage>
        <taxon>Bacteria</taxon>
        <taxon>Pseudomonadati</taxon>
        <taxon>Pseudomonadota</taxon>
        <taxon>Alphaproteobacteria</taxon>
        <taxon>Rhodobacterales</taxon>
        <taxon>Roseobacteraceae</taxon>
        <taxon>Litoreibacter</taxon>
    </lineage>
</organism>
<evidence type="ECO:0000313" key="3">
    <source>
        <dbReference type="Proteomes" id="UP000199658"/>
    </source>
</evidence>
<dbReference type="CDD" id="cd02199">
    <property type="entry name" value="YjgF_YER057c_UK114_like_1"/>
    <property type="match status" value="1"/>
</dbReference>
<dbReference type="PANTHER" id="PTHR43760">
    <property type="entry name" value="ENDORIBONUCLEASE-RELATED"/>
    <property type="match status" value="1"/>
</dbReference>
<gene>
    <name evidence="2" type="ORF">SAMN04488002_0463</name>
</gene>
<dbReference type="Gene3D" id="3.30.1330.40">
    <property type="entry name" value="RutC-like"/>
    <property type="match status" value="1"/>
</dbReference>
<dbReference type="PANTHER" id="PTHR43760:SF1">
    <property type="entry name" value="ENDORIBONUCLEASE L-PSP_CHORISMATE MUTASE-LIKE DOMAIN-CONTAINING PROTEIN"/>
    <property type="match status" value="1"/>
</dbReference>
<protein>
    <submittedName>
        <fullName evidence="2">Enamine deaminase RidA, house cleaning of reactive enamine intermediates, YjgF/YER057c/UK114 family</fullName>
    </submittedName>
</protein>
<reference evidence="3" key="1">
    <citation type="submission" date="2016-10" db="EMBL/GenBank/DDBJ databases">
        <authorList>
            <person name="Varghese N."/>
            <person name="Submissions S."/>
        </authorList>
    </citation>
    <scope>NUCLEOTIDE SEQUENCE [LARGE SCALE GENOMIC DNA]</scope>
    <source>
        <strain evidence="3">DSM 26921</strain>
    </source>
</reference>
<dbReference type="Pfam" id="PF14588">
    <property type="entry name" value="YjgF_endoribonc"/>
    <property type="match status" value="1"/>
</dbReference>
<keyword evidence="3" id="KW-1185">Reference proteome</keyword>
<name>A0A1I6FX02_9RHOB</name>
<dbReference type="Proteomes" id="UP000199658">
    <property type="component" value="Unassembled WGS sequence"/>
</dbReference>